<proteinExistence type="predicted"/>
<dbReference type="EMBL" id="CACVAS010000117">
    <property type="protein sequence ID" value="CAA6823681.1"/>
    <property type="molecule type" value="Genomic_DNA"/>
</dbReference>
<dbReference type="Pfam" id="PF05573">
    <property type="entry name" value="NosL"/>
    <property type="match status" value="1"/>
</dbReference>
<sequence length="237" mass="26237">MKKMAYLLITLFLVNSTMIAEDVKQQNMGKKMPTRFQAVSPDKVVILQEGEGKMYCPKCGMTLPMFYKTNHAAHVAGKTKQYCSIHCMALAMKNDANVTDLKVVDNATLKFIDATKAWYVFGSDKPGTMSMTSKYGFANKADAEAFAKDFGGKVMNFEDTLASVKGTLEKESAMVAKKQGMMAKKGEMMYNKMCKPVAGEFKTIAEAKTFLATEKPCGEIKGKQLQAISIYLKTRTK</sequence>
<gene>
    <name evidence="2" type="ORF">HELGO_WM964</name>
</gene>
<feature type="chain" id="PRO_5028342802" description="NosL family protein" evidence="1">
    <location>
        <begin position="21"/>
        <end position="237"/>
    </location>
</feature>
<dbReference type="Gene3D" id="3.30.70.2050">
    <property type="match status" value="1"/>
</dbReference>
<organism evidence="2">
    <name type="scientific">uncultured Sulfurovum sp</name>
    <dbReference type="NCBI Taxonomy" id="269237"/>
    <lineage>
        <taxon>Bacteria</taxon>
        <taxon>Pseudomonadati</taxon>
        <taxon>Campylobacterota</taxon>
        <taxon>Epsilonproteobacteria</taxon>
        <taxon>Campylobacterales</taxon>
        <taxon>Sulfurovaceae</taxon>
        <taxon>Sulfurovum</taxon>
        <taxon>environmental samples</taxon>
    </lineage>
</organism>
<accession>A0A6S6TL95</accession>
<dbReference type="PANTHER" id="PTHR41247">
    <property type="entry name" value="HTH-TYPE TRANSCRIPTIONAL REPRESSOR YCNK"/>
    <property type="match status" value="1"/>
</dbReference>
<dbReference type="AlphaFoldDB" id="A0A6S6TL95"/>
<protein>
    <recommendedName>
        <fullName evidence="3">NosL family protein</fullName>
    </recommendedName>
</protein>
<name>A0A6S6TL95_9BACT</name>
<evidence type="ECO:0000313" key="2">
    <source>
        <dbReference type="EMBL" id="CAA6823681.1"/>
    </source>
</evidence>
<reference evidence="2" key="1">
    <citation type="submission" date="2020-01" db="EMBL/GenBank/DDBJ databases">
        <authorList>
            <person name="Meier V. D."/>
            <person name="Meier V D."/>
        </authorList>
    </citation>
    <scope>NUCLEOTIDE SEQUENCE</scope>
    <source>
        <strain evidence="2">HLG_WM_MAG_01</strain>
    </source>
</reference>
<feature type="signal peptide" evidence="1">
    <location>
        <begin position="1"/>
        <end position="20"/>
    </location>
</feature>
<evidence type="ECO:0000256" key="1">
    <source>
        <dbReference type="SAM" id="SignalP"/>
    </source>
</evidence>
<dbReference type="InterPro" id="IPR008719">
    <property type="entry name" value="N2O_reductase_NosL"/>
</dbReference>
<evidence type="ECO:0008006" key="3">
    <source>
        <dbReference type="Google" id="ProtNLM"/>
    </source>
</evidence>
<dbReference type="SUPFAM" id="SSF160387">
    <property type="entry name" value="NosL/MerB-like"/>
    <property type="match status" value="1"/>
</dbReference>
<dbReference type="PANTHER" id="PTHR41247:SF1">
    <property type="entry name" value="HTH-TYPE TRANSCRIPTIONAL REPRESSOR YCNK"/>
    <property type="match status" value="1"/>
</dbReference>
<keyword evidence="1" id="KW-0732">Signal</keyword>